<dbReference type="Proteomes" id="UP000265618">
    <property type="component" value="Unassembled WGS sequence"/>
</dbReference>
<proteinExistence type="predicted"/>
<dbReference type="EMBL" id="BDIP01004198">
    <property type="protein sequence ID" value="GIQ88580.1"/>
    <property type="molecule type" value="Genomic_DNA"/>
</dbReference>
<organism evidence="1 2">
    <name type="scientific">Kipferlia bialata</name>
    <dbReference type="NCBI Taxonomy" id="797122"/>
    <lineage>
        <taxon>Eukaryota</taxon>
        <taxon>Metamonada</taxon>
        <taxon>Carpediemonas-like organisms</taxon>
        <taxon>Kipferlia</taxon>
    </lineage>
</organism>
<protein>
    <submittedName>
        <fullName evidence="1">Uncharacterized protein</fullName>
    </submittedName>
</protein>
<name>A0A9K3D577_9EUKA</name>
<reference evidence="1 2" key="1">
    <citation type="journal article" date="2018" name="PLoS ONE">
        <title>The draft genome of Kipferlia bialata reveals reductive genome evolution in fornicate parasites.</title>
        <authorList>
            <person name="Tanifuji G."/>
            <person name="Takabayashi S."/>
            <person name="Kume K."/>
            <person name="Takagi M."/>
            <person name="Nakayama T."/>
            <person name="Kamikawa R."/>
            <person name="Inagaki Y."/>
            <person name="Hashimoto T."/>
        </authorList>
    </citation>
    <scope>NUCLEOTIDE SEQUENCE [LARGE SCALE GENOMIC DNA]</scope>
    <source>
        <strain evidence="1">NY0173</strain>
    </source>
</reference>
<gene>
    <name evidence="1" type="ORF">KIPB_010861</name>
</gene>
<sequence>TPPLPAIEDRIPKPNLDFRLTLEREIYGSGAPPSEIESSEDN</sequence>
<feature type="non-terminal residue" evidence="1">
    <location>
        <position position="1"/>
    </location>
</feature>
<evidence type="ECO:0000313" key="1">
    <source>
        <dbReference type="EMBL" id="GIQ88580.1"/>
    </source>
</evidence>
<evidence type="ECO:0000313" key="2">
    <source>
        <dbReference type="Proteomes" id="UP000265618"/>
    </source>
</evidence>
<dbReference type="AlphaFoldDB" id="A0A9K3D577"/>
<comment type="caution">
    <text evidence="1">The sequence shown here is derived from an EMBL/GenBank/DDBJ whole genome shotgun (WGS) entry which is preliminary data.</text>
</comment>
<accession>A0A9K3D577</accession>
<keyword evidence="2" id="KW-1185">Reference proteome</keyword>